<feature type="transmembrane region" description="Helical" evidence="1">
    <location>
        <begin position="56"/>
        <end position="79"/>
    </location>
</feature>
<proteinExistence type="predicted"/>
<keyword evidence="1" id="KW-0472">Membrane</keyword>
<comment type="caution">
    <text evidence="2">The sequence shown here is derived from an EMBL/GenBank/DDBJ whole genome shotgun (WGS) entry which is preliminary data.</text>
</comment>
<protein>
    <submittedName>
        <fullName evidence="2">Uncharacterized protein</fullName>
    </submittedName>
</protein>
<organism evidence="2 3">
    <name type="scientific">Rhodocollybia butyracea</name>
    <dbReference type="NCBI Taxonomy" id="206335"/>
    <lineage>
        <taxon>Eukaryota</taxon>
        <taxon>Fungi</taxon>
        <taxon>Dikarya</taxon>
        <taxon>Basidiomycota</taxon>
        <taxon>Agaricomycotina</taxon>
        <taxon>Agaricomycetes</taxon>
        <taxon>Agaricomycetidae</taxon>
        <taxon>Agaricales</taxon>
        <taxon>Marasmiineae</taxon>
        <taxon>Omphalotaceae</taxon>
        <taxon>Rhodocollybia</taxon>
    </lineage>
</organism>
<feature type="transmembrane region" description="Helical" evidence="1">
    <location>
        <begin position="20"/>
        <end position="44"/>
    </location>
</feature>
<accession>A0A9P5PT60</accession>
<dbReference type="AlphaFoldDB" id="A0A9P5PT60"/>
<feature type="transmembrane region" description="Helical" evidence="1">
    <location>
        <begin position="227"/>
        <end position="247"/>
    </location>
</feature>
<keyword evidence="1" id="KW-0812">Transmembrane</keyword>
<evidence type="ECO:0000313" key="3">
    <source>
        <dbReference type="Proteomes" id="UP000772434"/>
    </source>
</evidence>
<keyword evidence="1" id="KW-1133">Transmembrane helix</keyword>
<feature type="transmembrane region" description="Helical" evidence="1">
    <location>
        <begin position="176"/>
        <end position="198"/>
    </location>
</feature>
<feature type="transmembrane region" description="Helical" evidence="1">
    <location>
        <begin position="267"/>
        <end position="284"/>
    </location>
</feature>
<sequence length="330" mass="36296">MSPEEIQLVSALGAEGVSNIFNLILILTGYGAFILGFIIALQFLTIGSWGCQQTCLLVCLITTFTCFSWTVIYVGAVFLEVDRSAFIQTLDQGVTAQALVANKKFMTWQATSSWPGQINLLLSDSIVVWRASALYHQSKFWRFILAILMIANIGINLADCGWISVNESIEFSKPIILDWLSAVLSLNVNITATILFSYKALNHHRYTGGLSGGLALRGTRAQKMLNLLVESGVIFCTIQFIYVIVIVLDAYNIITPNSQWPRHAVDALFVTASACYPVAVIGLLHKNNKRPRSTESYSPPSQNSVQSDDICFSTMRDSYGVVASLSIMIA</sequence>
<gene>
    <name evidence="2" type="ORF">BDP27DRAFT_909731</name>
</gene>
<reference evidence="2" key="1">
    <citation type="submission" date="2020-11" db="EMBL/GenBank/DDBJ databases">
        <authorList>
            <consortium name="DOE Joint Genome Institute"/>
            <person name="Ahrendt S."/>
            <person name="Riley R."/>
            <person name="Andreopoulos W."/>
            <person name="Labutti K."/>
            <person name="Pangilinan J."/>
            <person name="Ruiz-Duenas F.J."/>
            <person name="Barrasa J.M."/>
            <person name="Sanchez-Garcia M."/>
            <person name="Camarero S."/>
            <person name="Miyauchi S."/>
            <person name="Serrano A."/>
            <person name="Linde D."/>
            <person name="Babiker R."/>
            <person name="Drula E."/>
            <person name="Ayuso-Fernandez I."/>
            <person name="Pacheco R."/>
            <person name="Padilla G."/>
            <person name="Ferreira P."/>
            <person name="Barriuso J."/>
            <person name="Kellner H."/>
            <person name="Castanera R."/>
            <person name="Alfaro M."/>
            <person name="Ramirez L."/>
            <person name="Pisabarro A.G."/>
            <person name="Kuo A."/>
            <person name="Tritt A."/>
            <person name="Lipzen A."/>
            <person name="He G."/>
            <person name="Yan M."/>
            <person name="Ng V."/>
            <person name="Cullen D."/>
            <person name="Martin F."/>
            <person name="Rosso M.-N."/>
            <person name="Henrissat B."/>
            <person name="Hibbett D."/>
            <person name="Martinez A.T."/>
            <person name="Grigoriev I.V."/>
        </authorList>
    </citation>
    <scope>NUCLEOTIDE SEQUENCE</scope>
    <source>
        <strain evidence="2">AH 40177</strain>
    </source>
</reference>
<dbReference type="OrthoDB" id="3029622at2759"/>
<evidence type="ECO:0000313" key="2">
    <source>
        <dbReference type="EMBL" id="KAF9067505.1"/>
    </source>
</evidence>
<dbReference type="Proteomes" id="UP000772434">
    <property type="component" value="Unassembled WGS sequence"/>
</dbReference>
<keyword evidence="3" id="KW-1185">Reference proteome</keyword>
<feature type="transmembrane region" description="Helical" evidence="1">
    <location>
        <begin position="143"/>
        <end position="164"/>
    </location>
</feature>
<dbReference type="EMBL" id="JADNRY010000072">
    <property type="protein sequence ID" value="KAF9067505.1"/>
    <property type="molecule type" value="Genomic_DNA"/>
</dbReference>
<evidence type="ECO:0000256" key="1">
    <source>
        <dbReference type="SAM" id="Phobius"/>
    </source>
</evidence>
<name>A0A9P5PT60_9AGAR</name>